<feature type="compositionally biased region" description="Basic and acidic residues" evidence="1">
    <location>
        <begin position="11"/>
        <end position="30"/>
    </location>
</feature>
<dbReference type="InParanoid" id="A0A423WTR7"/>
<keyword evidence="3" id="KW-1185">Reference proteome</keyword>
<feature type="compositionally biased region" description="Basic and acidic residues" evidence="1">
    <location>
        <begin position="43"/>
        <end position="58"/>
    </location>
</feature>
<evidence type="ECO:0000256" key="1">
    <source>
        <dbReference type="SAM" id="MobiDB-lite"/>
    </source>
</evidence>
<comment type="caution">
    <text evidence="2">The sequence shown here is derived from an EMBL/GenBank/DDBJ whole genome shotgun (WGS) entry which is preliminary data.</text>
</comment>
<dbReference type="Proteomes" id="UP000285146">
    <property type="component" value="Unassembled WGS sequence"/>
</dbReference>
<evidence type="ECO:0000313" key="3">
    <source>
        <dbReference type="Proteomes" id="UP000285146"/>
    </source>
</evidence>
<protein>
    <submittedName>
        <fullName evidence="2">Uncharacterized protein</fullName>
    </submittedName>
</protein>
<proteinExistence type="predicted"/>
<feature type="region of interest" description="Disordered" evidence="1">
    <location>
        <begin position="1"/>
        <end position="68"/>
    </location>
</feature>
<dbReference type="AlphaFoldDB" id="A0A423WTR7"/>
<organism evidence="2 3">
    <name type="scientific">Cytospora leucostoma</name>
    <dbReference type="NCBI Taxonomy" id="1230097"/>
    <lineage>
        <taxon>Eukaryota</taxon>
        <taxon>Fungi</taxon>
        <taxon>Dikarya</taxon>
        <taxon>Ascomycota</taxon>
        <taxon>Pezizomycotina</taxon>
        <taxon>Sordariomycetes</taxon>
        <taxon>Sordariomycetidae</taxon>
        <taxon>Diaporthales</taxon>
        <taxon>Cytosporaceae</taxon>
        <taxon>Cytospora</taxon>
    </lineage>
</organism>
<accession>A0A423WTR7</accession>
<feature type="compositionally biased region" description="Basic and acidic residues" evidence="1">
    <location>
        <begin position="109"/>
        <end position="129"/>
    </location>
</feature>
<feature type="region of interest" description="Disordered" evidence="1">
    <location>
        <begin position="107"/>
        <end position="129"/>
    </location>
</feature>
<evidence type="ECO:0000313" key="2">
    <source>
        <dbReference type="EMBL" id="ROW06649.1"/>
    </source>
</evidence>
<sequence>MGSRRKANHRPFKDRCGEAQERARQNDRGEMPSNQYATDAEDELPHTDEAFHPRDYTYDTRVPQQHEQTRYDFRRSTRQYRQQYNCAPKSRGQRDNIGVKIIMASKSRIQGDRIGSKERTPPKTSKNQEKMCRVIAAKPGGGLDLGRLKVS</sequence>
<reference evidence="2 3" key="1">
    <citation type="submission" date="2015-09" db="EMBL/GenBank/DDBJ databases">
        <title>Host preference determinants of Valsa canker pathogens revealed by comparative genomics.</title>
        <authorList>
            <person name="Yin Z."/>
            <person name="Huang L."/>
        </authorList>
    </citation>
    <scope>NUCLEOTIDE SEQUENCE [LARGE SCALE GENOMIC DNA]</scope>
    <source>
        <strain evidence="2 3">SXYLt</strain>
    </source>
</reference>
<gene>
    <name evidence="2" type="ORF">VPNG_06742</name>
</gene>
<name>A0A423WTR7_9PEZI</name>
<dbReference type="EMBL" id="LKEB01000041">
    <property type="protein sequence ID" value="ROW06649.1"/>
    <property type="molecule type" value="Genomic_DNA"/>
</dbReference>
<feature type="compositionally biased region" description="Basic residues" evidence="1">
    <location>
        <begin position="1"/>
        <end position="10"/>
    </location>
</feature>